<dbReference type="EMBL" id="JBHUFU010000005">
    <property type="protein sequence ID" value="MFD1830004.1"/>
    <property type="molecule type" value="Genomic_DNA"/>
</dbReference>
<feature type="region of interest" description="Disordered" evidence="1">
    <location>
        <begin position="141"/>
        <end position="187"/>
    </location>
</feature>
<protein>
    <submittedName>
        <fullName evidence="2">Uncharacterized protein</fullName>
    </submittedName>
</protein>
<sequence>MANPSVPASVPALDLALIEESAKKSALVWVRGPRGPERPLWHVWHEGAVCLVGDGPAEQPLAGLGLVGGGTATVTARSKDKGGRLVVWPARVVEPAPGGEEWRAAVAELAGKRLNAPDAGVIADRWERECRVLRLEPAGPLLEGPEAPPDGPHTAVPLPTPATTRRPAPAGLPKLLLRRGRRRGAGG</sequence>
<proteinExistence type="predicted"/>
<dbReference type="Proteomes" id="UP001597365">
    <property type="component" value="Unassembled WGS sequence"/>
</dbReference>
<reference evidence="3" key="1">
    <citation type="journal article" date="2019" name="Int. J. Syst. Evol. Microbiol.">
        <title>The Global Catalogue of Microorganisms (GCM) 10K type strain sequencing project: providing services to taxonomists for standard genome sequencing and annotation.</title>
        <authorList>
            <consortium name="The Broad Institute Genomics Platform"/>
            <consortium name="The Broad Institute Genome Sequencing Center for Infectious Disease"/>
            <person name="Wu L."/>
            <person name="Ma J."/>
        </authorList>
    </citation>
    <scope>NUCLEOTIDE SEQUENCE [LARGE SCALE GENOMIC DNA]</scope>
    <source>
        <strain evidence="3">CGMCC 4.7455</strain>
    </source>
</reference>
<feature type="compositionally biased region" description="Low complexity" evidence="1">
    <location>
        <begin position="152"/>
        <end position="175"/>
    </location>
</feature>
<accession>A0ABW4PIA6</accession>
<evidence type="ECO:0000313" key="2">
    <source>
        <dbReference type="EMBL" id="MFD1830004.1"/>
    </source>
</evidence>
<evidence type="ECO:0000256" key="1">
    <source>
        <dbReference type="SAM" id="MobiDB-lite"/>
    </source>
</evidence>
<gene>
    <name evidence="2" type="ORF">ACFSJS_10035</name>
</gene>
<name>A0ABW4PIA6_9ACTN</name>
<dbReference type="RefSeq" id="WP_380898987.1">
    <property type="nucleotide sequence ID" value="NZ_JBHUFU010000005.1"/>
</dbReference>
<evidence type="ECO:0000313" key="3">
    <source>
        <dbReference type="Proteomes" id="UP001597365"/>
    </source>
</evidence>
<keyword evidence="3" id="KW-1185">Reference proteome</keyword>
<feature type="compositionally biased region" description="Basic residues" evidence="1">
    <location>
        <begin position="176"/>
        <end position="187"/>
    </location>
</feature>
<comment type="caution">
    <text evidence="2">The sequence shown here is derived from an EMBL/GenBank/DDBJ whole genome shotgun (WGS) entry which is preliminary data.</text>
</comment>
<organism evidence="2 3">
    <name type="scientific">Streptomyces desertarenae</name>
    <dbReference type="NCBI Taxonomy" id="2666184"/>
    <lineage>
        <taxon>Bacteria</taxon>
        <taxon>Bacillati</taxon>
        <taxon>Actinomycetota</taxon>
        <taxon>Actinomycetes</taxon>
        <taxon>Kitasatosporales</taxon>
        <taxon>Streptomycetaceae</taxon>
        <taxon>Streptomyces</taxon>
    </lineage>
</organism>